<dbReference type="AlphaFoldDB" id="A0A368QPI1"/>
<reference evidence="2" key="1">
    <citation type="journal article" date="2012" name="Nat. Biotechnol.">
        <title>Reference genome sequence of the model plant Setaria.</title>
        <authorList>
            <person name="Bennetzen J.L."/>
            <person name="Schmutz J."/>
            <person name="Wang H."/>
            <person name="Percifield R."/>
            <person name="Hawkins J."/>
            <person name="Pontaroli A.C."/>
            <person name="Estep M."/>
            <person name="Feng L."/>
            <person name="Vaughn J.N."/>
            <person name="Grimwood J."/>
            <person name="Jenkins J."/>
            <person name="Barry K."/>
            <person name="Lindquist E."/>
            <person name="Hellsten U."/>
            <person name="Deshpande S."/>
            <person name="Wang X."/>
            <person name="Wu X."/>
            <person name="Mitros T."/>
            <person name="Triplett J."/>
            <person name="Yang X."/>
            <person name="Ye C.Y."/>
            <person name="Mauro-Herrera M."/>
            <person name="Wang L."/>
            <person name="Li P."/>
            <person name="Sharma M."/>
            <person name="Sharma R."/>
            <person name="Ronald P.C."/>
            <person name="Panaud O."/>
            <person name="Kellogg E.A."/>
            <person name="Brutnell T.P."/>
            <person name="Doust A.N."/>
            <person name="Tuskan G.A."/>
            <person name="Rokhsar D."/>
            <person name="Devos K.M."/>
        </authorList>
    </citation>
    <scope>NUCLEOTIDE SEQUENCE [LARGE SCALE GENOMIC DNA]</scope>
    <source>
        <strain evidence="2">Yugu1</strain>
    </source>
</reference>
<evidence type="ECO:0000313" key="2">
    <source>
        <dbReference type="EMBL" id="RCV19861.1"/>
    </source>
</evidence>
<feature type="region of interest" description="Disordered" evidence="1">
    <location>
        <begin position="61"/>
        <end position="169"/>
    </location>
</feature>
<sequence>MAAAIRAKRARLGEHQRALELTQPAMAGSKLQVAKDGEASFAHRRSLQHASSPDRCLWSQAARGGAAVGGRPAARSPREQRLEEQEKKGTNREKKGGRKGESSVAQSKEAHEVREADGNQESWKRRVREADGNQESWRRRDSKKNRESQKQRGQRATTTMSSILYMTCT</sequence>
<feature type="compositionally biased region" description="Polar residues" evidence="1">
    <location>
        <begin position="154"/>
        <end position="169"/>
    </location>
</feature>
<protein>
    <submittedName>
        <fullName evidence="2">Uncharacterized protein</fullName>
    </submittedName>
</protein>
<accession>A0A368QPI1</accession>
<feature type="compositionally biased region" description="Basic and acidic residues" evidence="1">
    <location>
        <begin position="108"/>
        <end position="150"/>
    </location>
</feature>
<name>A0A368QPI1_SETIT</name>
<organism evidence="2">
    <name type="scientific">Setaria italica</name>
    <name type="common">Foxtail millet</name>
    <name type="synonym">Panicum italicum</name>
    <dbReference type="NCBI Taxonomy" id="4555"/>
    <lineage>
        <taxon>Eukaryota</taxon>
        <taxon>Viridiplantae</taxon>
        <taxon>Streptophyta</taxon>
        <taxon>Embryophyta</taxon>
        <taxon>Tracheophyta</taxon>
        <taxon>Spermatophyta</taxon>
        <taxon>Magnoliopsida</taxon>
        <taxon>Liliopsida</taxon>
        <taxon>Poales</taxon>
        <taxon>Poaceae</taxon>
        <taxon>PACMAD clade</taxon>
        <taxon>Panicoideae</taxon>
        <taxon>Panicodae</taxon>
        <taxon>Paniceae</taxon>
        <taxon>Cenchrinae</taxon>
        <taxon>Setaria</taxon>
    </lineage>
</organism>
<evidence type="ECO:0000256" key="1">
    <source>
        <dbReference type="SAM" id="MobiDB-lite"/>
    </source>
</evidence>
<feature type="compositionally biased region" description="Basic and acidic residues" evidence="1">
    <location>
        <begin position="76"/>
        <end position="101"/>
    </location>
</feature>
<gene>
    <name evidence="2" type="ORF">SETIT_4G009900v2</name>
</gene>
<feature type="compositionally biased region" description="Low complexity" evidence="1">
    <location>
        <begin position="61"/>
        <end position="75"/>
    </location>
</feature>
<reference evidence="2" key="2">
    <citation type="submission" date="2015-07" db="EMBL/GenBank/DDBJ databases">
        <authorList>
            <person name="Noorani M."/>
        </authorList>
    </citation>
    <scope>NUCLEOTIDE SEQUENCE</scope>
    <source>
        <strain evidence="2">Yugu1</strain>
    </source>
</reference>
<dbReference type="EMBL" id="CM003531">
    <property type="protein sequence ID" value="RCV19861.1"/>
    <property type="molecule type" value="Genomic_DNA"/>
</dbReference>
<proteinExistence type="predicted"/>